<keyword evidence="2" id="KW-0460">Magnesium</keyword>
<feature type="region of interest" description="Disordered" evidence="3">
    <location>
        <begin position="1"/>
        <end position="23"/>
    </location>
</feature>
<protein>
    <recommendedName>
        <fullName evidence="2">Magnesium transporter</fullName>
    </recommendedName>
</protein>
<organism evidence="4 5">
    <name type="scientific">Chlamydomonas eustigma</name>
    <dbReference type="NCBI Taxonomy" id="1157962"/>
    <lineage>
        <taxon>Eukaryota</taxon>
        <taxon>Viridiplantae</taxon>
        <taxon>Chlorophyta</taxon>
        <taxon>core chlorophytes</taxon>
        <taxon>Chlorophyceae</taxon>
        <taxon>CS clade</taxon>
        <taxon>Chlamydomonadales</taxon>
        <taxon>Chlamydomonadaceae</taxon>
        <taxon>Chlamydomonas</taxon>
    </lineage>
</organism>
<keyword evidence="2" id="KW-0406">Ion transport</keyword>
<gene>
    <name evidence="4" type="ORF">CEUSTIGMA_g12128.t1</name>
</gene>
<dbReference type="InterPro" id="IPR039204">
    <property type="entry name" value="MRS2-like"/>
</dbReference>
<dbReference type="PANTHER" id="PTHR13890">
    <property type="entry name" value="RNA SPLICING PROTEIN MRS2, MITOCHONDRIAL"/>
    <property type="match status" value="1"/>
</dbReference>
<dbReference type="GO" id="GO:0015095">
    <property type="term" value="F:magnesium ion transmembrane transporter activity"/>
    <property type="evidence" value="ECO:0007669"/>
    <property type="project" value="UniProtKB-ARBA"/>
</dbReference>
<accession>A0A250XNW4</accession>
<dbReference type="AlphaFoldDB" id="A0A250XNW4"/>
<dbReference type="OrthoDB" id="10251508at2759"/>
<comment type="caution">
    <text evidence="4">The sequence shown here is derived from an EMBL/GenBank/DDBJ whole genome shotgun (WGS) entry which is preliminary data.</text>
</comment>
<feature type="compositionally biased region" description="Polar residues" evidence="3">
    <location>
        <begin position="1"/>
        <end position="11"/>
    </location>
</feature>
<dbReference type="GO" id="GO:0016020">
    <property type="term" value="C:membrane"/>
    <property type="evidence" value="ECO:0007669"/>
    <property type="project" value="UniProtKB-SubCell"/>
</dbReference>
<comment type="similarity">
    <text evidence="1 2">Belongs to the CorA metal ion transporter (MIT) (TC 1.A.35.5) family.</text>
</comment>
<keyword evidence="5" id="KW-1185">Reference proteome</keyword>
<evidence type="ECO:0000256" key="2">
    <source>
        <dbReference type="RuleBase" id="RU366041"/>
    </source>
</evidence>
<evidence type="ECO:0000256" key="3">
    <source>
        <dbReference type="SAM" id="MobiDB-lite"/>
    </source>
</evidence>
<dbReference type="Proteomes" id="UP000232323">
    <property type="component" value="Unassembled WGS sequence"/>
</dbReference>
<keyword evidence="2" id="KW-0472">Membrane</keyword>
<dbReference type="Gene3D" id="2.40.128.330">
    <property type="match status" value="1"/>
</dbReference>
<evidence type="ECO:0000313" key="4">
    <source>
        <dbReference type="EMBL" id="GAX84706.1"/>
    </source>
</evidence>
<keyword evidence="2" id="KW-0813">Transport</keyword>
<keyword evidence="2" id="KW-0812">Transmembrane</keyword>
<evidence type="ECO:0000313" key="5">
    <source>
        <dbReference type="Proteomes" id="UP000232323"/>
    </source>
</evidence>
<proteinExistence type="inferred from homology"/>
<evidence type="ECO:0000256" key="1">
    <source>
        <dbReference type="ARBA" id="ARBA00007535"/>
    </source>
</evidence>
<dbReference type="PANTHER" id="PTHR13890:SF31">
    <property type="entry name" value="MAGNESIUM TRANSPORTER MRS2-2-RELATED"/>
    <property type="match status" value="1"/>
</dbReference>
<comment type="function">
    <text evidence="2">Magnesium transporter that may mediate the influx of magnesium.</text>
</comment>
<reference evidence="4 5" key="1">
    <citation type="submission" date="2017-08" db="EMBL/GenBank/DDBJ databases">
        <title>Acidophilic green algal genome provides insights into adaptation to an acidic environment.</title>
        <authorList>
            <person name="Hirooka S."/>
            <person name="Hirose Y."/>
            <person name="Kanesaki Y."/>
            <person name="Higuchi S."/>
            <person name="Fujiwara T."/>
            <person name="Onuma R."/>
            <person name="Era A."/>
            <person name="Ohbayashi R."/>
            <person name="Uzuka A."/>
            <person name="Nozaki H."/>
            <person name="Yoshikawa H."/>
            <person name="Miyagishima S.Y."/>
        </authorList>
    </citation>
    <scope>NUCLEOTIDE SEQUENCE [LARGE SCALE GENOMIC DNA]</scope>
    <source>
        <strain evidence="4 5">NIES-2499</strain>
    </source>
</reference>
<keyword evidence="2" id="KW-1133">Transmembrane helix</keyword>
<name>A0A250XNW4_9CHLO</name>
<dbReference type="EMBL" id="BEGY01000133">
    <property type="protein sequence ID" value="GAX84706.1"/>
    <property type="molecule type" value="Genomic_DNA"/>
</dbReference>
<feature type="transmembrane region" description="Helical" evidence="2">
    <location>
        <begin position="361"/>
        <end position="382"/>
    </location>
</feature>
<dbReference type="CDD" id="cd12823">
    <property type="entry name" value="Mrs2_Mfm1p-like"/>
    <property type="match status" value="1"/>
</dbReference>
<feature type="transmembrane region" description="Helical" evidence="2">
    <location>
        <begin position="394"/>
        <end position="417"/>
    </location>
</feature>
<comment type="subcellular location">
    <subcellularLocation>
        <location evidence="2">Membrane</location>
        <topology evidence="2">Multi-pass membrane protein</topology>
    </subcellularLocation>
</comment>
<dbReference type="Gene3D" id="1.20.58.340">
    <property type="entry name" value="Magnesium transport protein CorA, transmembrane region"/>
    <property type="match status" value="1"/>
</dbReference>
<dbReference type="Pfam" id="PF22099">
    <property type="entry name" value="MRS2-like"/>
    <property type="match status" value="1"/>
</dbReference>
<sequence length="426" mass="47478">MASSASANADDTGTLHVGDNEGYEHLIEQNAPDSQDEGLFNAQKKKITSKRRAAPKSVQQTVRSWLQIDPNGETTLIQADKHKLTNKLGIQARDLRLLDPHFSAAYPSCVLCRDKSMLVNLEHIKAIITSKFILVVNPEEASSLKFISTLKERLAHPDIAIGRSVQSISDLQRAGAPVAMPLRLDMDLPFELRALEICLDELATEFDLATTELEATAYPSLDSLASKVTHPKLERVRRIKNMLVRLTTRVQTVLEILEKFLNDDEDMHDLNLTAHEANLLPSAERDLATVSQISAQSNASTDLEMMENEIAEVEMLLEAYFIHYDNTFNRLKTLSEFIKDTEDLVNIRLDQHRNQLITTDLLLTAFAFALGIIVTIVGVFGMNLDSGLQNTPHAFKQVTIASCVGAIMLFIGFVVFARRRGLLSWG</sequence>